<dbReference type="EMBL" id="JACGWJ010001582">
    <property type="protein sequence ID" value="KAL0281756.1"/>
    <property type="molecule type" value="Genomic_DNA"/>
</dbReference>
<reference evidence="2" key="2">
    <citation type="journal article" date="2024" name="Plant">
        <title>Genomic evolution and insights into agronomic trait innovations of Sesamum species.</title>
        <authorList>
            <person name="Miao H."/>
            <person name="Wang L."/>
            <person name="Qu L."/>
            <person name="Liu H."/>
            <person name="Sun Y."/>
            <person name="Le M."/>
            <person name="Wang Q."/>
            <person name="Wei S."/>
            <person name="Zheng Y."/>
            <person name="Lin W."/>
            <person name="Duan Y."/>
            <person name="Cao H."/>
            <person name="Xiong S."/>
            <person name="Wang X."/>
            <person name="Wei L."/>
            <person name="Li C."/>
            <person name="Ma Q."/>
            <person name="Ju M."/>
            <person name="Zhao R."/>
            <person name="Li G."/>
            <person name="Mu C."/>
            <person name="Tian Q."/>
            <person name="Mei H."/>
            <person name="Zhang T."/>
            <person name="Gao T."/>
            <person name="Zhang H."/>
        </authorList>
    </citation>
    <scope>NUCLEOTIDE SEQUENCE</scope>
    <source>
        <strain evidence="2">G02</strain>
    </source>
</reference>
<dbReference type="AlphaFoldDB" id="A0AAW2IIY3"/>
<comment type="caution">
    <text evidence="2">The sequence shown here is derived from an EMBL/GenBank/DDBJ whole genome shotgun (WGS) entry which is preliminary data.</text>
</comment>
<dbReference type="PANTHER" id="PTHR35218">
    <property type="entry name" value="RNASE H DOMAIN-CONTAINING PROTEIN"/>
    <property type="match status" value="1"/>
</dbReference>
<evidence type="ECO:0000313" key="2">
    <source>
        <dbReference type="EMBL" id="KAL0281756.1"/>
    </source>
</evidence>
<reference evidence="2" key="1">
    <citation type="submission" date="2020-06" db="EMBL/GenBank/DDBJ databases">
        <authorList>
            <person name="Li T."/>
            <person name="Hu X."/>
            <person name="Zhang T."/>
            <person name="Song X."/>
            <person name="Zhang H."/>
            <person name="Dai N."/>
            <person name="Sheng W."/>
            <person name="Hou X."/>
            <person name="Wei L."/>
        </authorList>
    </citation>
    <scope>NUCLEOTIDE SEQUENCE</scope>
    <source>
        <strain evidence="2">G02</strain>
        <tissue evidence="2">Leaf</tissue>
    </source>
</reference>
<dbReference type="SUPFAM" id="SSF56219">
    <property type="entry name" value="DNase I-like"/>
    <property type="match status" value="1"/>
</dbReference>
<name>A0AAW2IIY3_SESRA</name>
<dbReference type="GO" id="GO:0003824">
    <property type="term" value="F:catalytic activity"/>
    <property type="evidence" value="ECO:0007669"/>
    <property type="project" value="InterPro"/>
</dbReference>
<accession>A0AAW2IIY3</accession>
<dbReference type="PANTHER" id="PTHR35218:SF9">
    <property type="entry name" value="ENDONUCLEASE_EXONUCLEASE_PHOSPHATASE DOMAIN-CONTAINING PROTEIN"/>
    <property type="match status" value="1"/>
</dbReference>
<proteinExistence type="predicted"/>
<sequence>MTPPYRVLIAALLPNRMINAAVWNVRGLNRRDHQVSVTDLITEHCLHFIGLLETRVAVGNVARVQRGMLPQWLYYVDYGGPGNRVWLAWDSNFVDVTVVETGAQFIHCSVFIRSVHSSVFVTVVYGVNDVIGRRELWTDLARISTVVTDTPWLVGGDFNTVLDSSEVCGLSGDIREAADEFRDACKIPGSYTCLCMESALPGIIVVGMPGACGSGLTGC</sequence>
<feature type="domain" description="Endonuclease/exonuclease/phosphatase" evidence="1">
    <location>
        <begin position="22"/>
        <end position="172"/>
    </location>
</feature>
<protein>
    <recommendedName>
        <fullName evidence="1">Endonuclease/exonuclease/phosphatase domain-containing protein</fullName>
    </recommendedName>
</protein>
<dbReference type="Pfam" id="PF03372">
    <property type="entry name" value="Exo_endo_phos"/>
    <property type="match status" value="1"/>
</dbReference>
<evidence type="ECO:0000259" key="1">
    <source>
        <dbReference type="Pfam" id="PF03372"/>
    </source>
</evidence>
<dbReference type="Gene3D" id="3.60.10.10">
    <property type="entry name" value="Endonuclease/exonuclease/phosphatase"/>
    <property type="match status" value="1"/>
</dbReference>
<gene>
    <name evidence="2" type="ORF">Sradi_7290300</name>
</gene>
<organism evidence="2">
    <name type="scientific">Sesamum radiatum</name>
    <name type="common">Black benniseed</name>
    <dbReference type="NCBI Taxonomy" id="300843"/>
    <lineage>
        <taxon>Eukaryota</taxon>
        <taxon>Viridiplantae</taxon>
        <taxon>Streptophyta</taxon>
        <taxon>Embryophyta</taxon>
        <taxon>Tracheophyta</taxon>
        <taxon>Spermatophyta</taxon>
        <taxon>Magnoliopsida</taxon>
        <taxon>eudicotyledons</taxon>
        <taxon>Gunneridae</taxon>
        <taxon>Pentapetalae</taxon>
        <taxon>asterids</taxon>
        <taxon>lamiids</taxon>
        <taxon>Lamiales</taxon>
        <taxon>Pedaliaceae</taxon>
        <taxon>Sesamum</taxon>
    </lineage>
</organism>
<dbReference type="InterPro" id="IPR036691">
    <property type="entry name" value="Endo/exonu/phosph_ase_sf"/>
</dbReference>
<dbReference type="InterPro" id="IPR005135">
    <property type="entry name" value="Endo/exonuclease/phosphatase"/>
</dbReference>